<feature type="domain" description="N-acetyltransferase" evidence="2">
    <location>
        <begin position="14"/>
        <end position="156"/>
    </location>
</feature>
<evidence type="ECO:0000259" key="2">
    <source>
        <dbReference type="PROSITE" id="PS51186"/>
    </source>
</evidence>
<keyword evidence="1" id="KW-0808">Transferase</keyword>
<name>A0A8S8X7W0_9PROT</name>
<comment type="caution">
    <text evidence="3">The sequence shown here is derived from an EMBL/GenBank/DDBJ whole genome shotgun (WGS) entry which is preliminary data.</text>
</comment>
<keyword evidence="4" id="KW-1185">Reference proteome</keyword>
<dbReference type="InterPro" id="IPR016181">
    <property type="entry name" value="Acyl_CoA_acyltransferase"/>
</dbReference>
<dbReference type="SUPFAM" id="SSF55729">
    <property type="entry name" value="Acyl-CoA N-acyltransferases (Nat)"/>
    <property type="match status" value="1"/>
</dbReference>
<dbReference type="GO" id="GO:0008080">
    <property type="term" value="F:N-acetyltransferase activity"/>
    <property type="evidence" value="ECO:0007669"/>
    <property type="project" value="InterPro"/>
</dbReference>
<proteinExistence type="predicted"/>
<evidence type="ECO:0000313" key="3">
    <source>
        <dbReference type="EMBL" id="GIL38614.1"/>
    </source>
</evidence>
<dbReference type="PANTHER" id="PTHR13947:SF37">
    <property type="entry name" value="LD18367P"/>
    <property type="match status" value="1"/>
</dbReference>
<dbReference type="PROSITE" id="PS51186">
    <property type="entry name" value="GNAT"/>
    <property type="match status" value="1"/>
</dbReference>
<sequence length="156" mass="17263">MESTGFAMITPTSITIAPLTLPDARVTSLVAMSLEEGFDFLDRLDADWANGDNRFDARGEILLGVSDGANLIAVGGVNIDPYSTEDCGRLRRVYVAPSHRTNGVGALLVTRLLDHARENFRIARLRTDTDRAARFYERLGFRRIEDPNATHELSLV</sequence>
<evidence type="ECO:0000313" key="4">
    <source>
        <dbReference type="Proteomes" id="UP000681075"/>
    </source>
</evidence>
<dbReference type="InterPro" id="IPR050769">
    <property type="entry name" value="NAT_camello-type"/>
</dbReference>
<evidence type="ECO:0000256" key="1">
    <source>
        <dbReference type="ARBA" id="ARBA00022679"/>
    </source>
</evidence>
<dbReference type="AlphaFoldDB" id="A0A8S8X7W0"/>
<dbReference type="PANTHER" id="PTHR13947">
    <property type="entry name" value="GNAT FAMILY N-ACETYLTRANSFERASE"/>
    <property type="match status" value="1"/>
</dbReference>
<dbReference type="Pfam" id="PF00583">
    <property type="entry name" value="Acetyltransf_1"/>
    <property type="match status" value="1"/>
</dbReference>
<dbReference type="EMBL" id="BOPV01000001">
    <property type="protein sequence ID" value="GIL38614.1"/>
    <property type="molecule type" value="Genomic_DNA"/>
</dbReference>
<dbReference type="InterPro" id="IPR000182">
    <property type="entry name" value="GNAT_dom"/>
</dbReference>
<protein>
    <submittedName>
        <fullName evidence="3">N-acetyltransferase</fullName>
    </submittedName>
</protein>
<dbReference type="Proteomes" id="UP000681075">
    <property type="component" value="Unassembled WGS sequence"/>
</dbReference>
<dbReference type="CDD" id="cd04301">
    <property type="entry name" value="NAT_SF"/>
    <property type="match status" value="1"/>
</dbReference>
<accession>A0A8S8X7W0</accession>
<reference evidence="3" key="1">
    <citation type="submission" date="2021-02" db="EMBL/GenBank/DDBJ databases">
        <title>Genome sequence of Rhodospirillales sp. strain TMPK1 isolated from soil.</title>
        <authorList>
            <person name="Nakai R."/>
            <person name="Kusada H."/>
            <person name="Tamaki H."/>
        </authorList>
    </citation>
    <scope>NUCLEOTIDE SEQUENCE</scope>
    <source>
        <strain evidence="3">TMPK1</strain>
    </source>
</reference>
<gene>
    <name evidence="3" type="ORF">TMPK1_08510</name>
</gene>
<organism evidence="3 4">
    <name type="scientific">Roseiterribacter gracilis</name>
    <dbReference type="NCBI Taxonomy" id="2812848"/>
    <lineage>
        <taxon>Bacteria</taxon>
        <taxon>Pseudomonadati</taxon>
        <taxon>Pseudomonadota</taxon>
        <taxon>Alphaproteobacteria</taxon>
        <taxon>Rhodospirillales</taxon>
        <taxon>Roseiterribacteraceae</taxon>
        <taxon>Roseiterribacter</taxon>
    </lineage>
</organism>
<dbReference type="Gene3D" id="3.40.630.30">
    <property type="match status" value="1"/>
</dbReference>